<evidence type="ECO:0000256" key="5">
    <source>
        <dbReference type="ARBA" id="ARBA00022989"/>
    </source>
</evidence>
<dbReference type="CDD" id="cd13954">
    <property type="entry name" value="7tmA_OR"/>
    <property type="match status" value="1"/>
</dbReference>
<dbReference type="InterPro" id="IPR017452">
    <property type="entry name" value="GPCR_Rhodpsn_7TM"/>
</dbReference>
<keyword evidence="2 11" id="KW-1003">Cell membrane</keyword>
<gene>
    <name evidence="14" type="primary">LOC117357221</name>
</gene>
<keyword evidence="6 10" id="KW-0297">G-protein coupled receptor</keyword>
<evidence type="ECO:0000256" key="2">
    <source>
        <dbReference type="ARBA" id="ARBA00022475"/>
    </source>
</evidence>
<proteinExistence type="inferred from homology"/>
<evidence type="ECO:0000256" key="8">
    <source>
        <dbReference type="ARBA" id="ARBA00023170"/>
    </source>
</evidence>
<evidence type="ECO:0000313" key="13">
    <source>
        <dbReference type="Proteomes" id="UP000515159"/>
    </source>
</evidence>
<dbReference type="PROSITE" id="PS00237">
    <property type="entry name" value="G_PROTEIN_RECEP_F1_1"/>
    <property type="match status" value="1"/>
</dbReference>
<name>A0A6P8QAU8_GEOSA</name>
<evidence type="ECO:0000256" key="10">
    <source>
        <dbReference type="RuleBase" id="RU000688"/>
    </source>
</evidence>
<feature type="transmembrane region" description="Helical" evidence="11">
    <location>
        <begin position="238"/>
        <end position="261"/>
    </location>
</feature>
<dbReference type="InterPro" id="IPR050516">
    <property type="entry name" value="Olfactory_GPCR"/>
</dbReference>
<reference evidence="14" key="1">
    <citation type="submission" date="2025-08" db="UniProtKB">
        <authorList>
            <consortium name="RefSeq"/>
        </authorList>
    </citation>
    <scope>IDENTIFICATION</scope>
</reference>
<dbReference type="Pfam" id="PF13853">
    <property type="entry name" value="7tm_4"/>
    <property type="match status" value="1"/>
</dbReference>
<dbReference type="OrthoDB" id="5967130at2759"/>
<feature type="transmembrane region" description="Helical" evidence="11">
    <location>
        <begin position="25"/>
        <end position="48"/>
    </location>
</feature>
<dbReference type="InterPro" id="IPR000725">
    <property type="entry name" value="Olfact_rcpt"/>
</dbReference>
<keyword evidence="13" id="KW-1185">Reference proteome</keyword>
<feature type="transmembrane region" description="Helical" evidence="11">
    <location>
        <begin position="204"/>
        <end position="226"/>
    </location>
</feature>
<dbReference type="SUPFAM" id="SSF81321">
    <property type="entry name" value="Family A G protein-coupled receptor-like"/>
    <property type="match status" value="1"/>
</dbReference>
<feature type="transmembrane region" description="Helical" evidence="11">
    <location>
        <begin position="101"/>
        <end position="120"/>
    </location>
</feature>
<dbReference type="PANTHER" id="PTHR26452">
    <property type="entry name" value="OLFACTORY RECEPTOR"/>
    <property type="match status" value="1"/>
</dbReference>
<evidence type="ECO:0000256" key="11">
    <source>
        <dbReference type="RuleBase" id="RU363047"/>
    </source>
</evidence>
<evidence type="ECO:0000256" key="7">
    <source>
        <dbReference type="ARBA" id="ARBA00023136"/>
    </source>
</evidence>
<dbReference type="AlphaFoldDB" id="A0A6P8QAU8"/>
<keyword evidence="5 11" id="KW-1133">Transmembrane helix</keyword>
<keyword evidence="9 10" id="KW-0807">Transducer</keyword>
<dbReference type="InParanoid" id="A0A6P8QAU8"/>
<dbReference type="Gene3D" id="1.20.1070.10">
    <property type="entry name" value="Rhodopsin 7-helix transmembrane proteins"/>
    <property type="match status" value="1"/>
</dbReference>
<dbReference type="GeneID" id="117357221"/>
<evidence type="ECO:0000259" key="12">
    <source>
        <dbReference type="PROSITE" id="PS50262"/>
    </source>
</evidence>
<keyword evidence="11" id="KW-0716">Sensory transduction</keyword>
<sequence>MRKENKTSVTEFILLGFSDHPHLQLFISVIVSLIFLISVLGNMVFIMLVCAEPHLQKPMYFFLSNLSFLDICNTSITLSTLLHGLVTRNALISLSLCITQLHFFMSLTSTEFLLLTAMAYDRYVAICNPLRYVLIMNRRTCILLAFASWILGFLDVIPHTVLASQLSFCKGNEINHFFCDFEALIKLSCSDMHKIEILIFSEGVYLVFIPFALTLTSYIYIISSILKIRSAKGSLKAFSTCSSHLTVVILFYGSLICVYMNPTSAYSPDRDKLFSLLYTTLIPMLNPIVYSLRNVEVKTALIRIINIKETSL</sequence>
<dbReference type="GO" id="GO:0004930">
    <property type="term" value="F:G protein-coupled receptor activity"/>
    <property type="evidence" value="ECO:0007669"/>
    <property type="project" value="UniProtKB-KW"/>
</dbReference>
<feature type="domain" description="G-protein coupled receptors family 1 profile" evidence="12">
    <location>
        <begin position="41"/>
        <end position="290"/>
    </location>
</feature>
<evidence type="ECO:0000256" key="9">
    <source>
        <dbReference type="ARBA" id="ARBA00023224"/>
    </source>
</evidence>
<dbReference type="GO" id="GO:0004984">
    <property type="term" value="F:olfactory receptor activity"/>
    <property type="evidence" value="ECO:0007669"/>
    <property type="project" value="InterPro"/>
</dbReference>
<dbReference type="Proteomes" id="UP000515159">
    <property type="component" value="Chromosome 3"/>
</dbReference>
<comment type="subcellular location">
    <subcellularLocation>
        <location evidence="1 11">Cell membrane</location>
        <topology evidence="1 11">Multi-pass membrane protein</topology>
    </subcellularLocation>
</comment>
<dbReference type="FunFam" id="1.20.1070.10:FF:000015">
    <property type="entry name" value="Olfactory receptor"/>
    <property type="match status" value="1"/>
</dbReference>
<keyword evidence="3 10" id="KW-0812">Transmembrane</keyword>
<evidence type="ECO:0000256" key="6">
    <source>
        <dbReference type="ARBA" id="ARBA00023040"/>
    </source>
</evidence>
<evidence type="ECO:0000256" key="4">
    <source>
        <dbReference type="ARBA" id="ARBA00022725"/>
    </source>
</evidence>
<dbReference type="FunCoup" id="A0A6P8QAU8">
    <property type="interactions" value="688"/>
</dbReference>
<dbReference type="InterPro" id="IPR000276">
    <property type="entry name" value="GPCR_Rhodpsn"/>
</dbReference>
<dbReference type="PRINTS" id="PR00237">
    <property type="entry name" value="GPCRRHODOPSN"/>
</dbReference>
<dbReference type="PROSITE" id="PS50262">
    <property type="entry name" value="G_PROTEIN_RECEP_F1_2"/>
    <property type="match status" value="1"/>
</dbReference>
<dbReference type="KEGG" id="gsh:117357221"/>
<feature type="transmembrane region" description="Helical" evidence="11">
    <location>
        <begin position="273"/>
        <end position="292"/>
    </location>
</feature>
<keyword evidence="8 10" id="KW-0675">Receptor</keyword>
<organism evidence="13 14">
    <name type="scientific">Geotrypetes seraphini</name>
    <name type="common">Gaboon caecilian</name>
    <name type="synonym">Caecilia seraphini</name>
    <dbReference type="NCBI Taxonomy" id="260995"/>
    <lineage>
        <taxon>Eukaryota</taxon>
        <taxon>Metazoa</taxon>
        <taxon>Chordata</taxon>
        <taxon>Craniata</taxon>
        <taxon>Vertebrata</taxon>
        <taxon>Euteleostomi</taxon>
        <taxon>Amphibia</taxon>
        <taxon>Gymnophiona</taxon>
        <taxon>Geotrypetes</taxon>
    </lineage>
</organism>
<protein>
    <recommendedName>
        <fullName evidence="11">Olfactory receptor</fullName>
    </recommendedName>
</protein>
<feature type="transmembrane region" description="Helical" evidence="11">
    <location>
        <begin position="60"/>
        <end position="81"/>
    </location>
</feature>
<evidence type="ECO:0000256" key="1">
    <source>
        <dbReference type="ARBA" id="ARBA00004651"/>
    </source>
</evidence>
<accession>A0A6P8QAU8</accession>
<evidence type="ECO:0000256" key="3">
    <source>
        <dbReference type="ARBA" id="ARBA00022692"/>
    </source>
</evidence>
<comment type="similarity">
    <text evidence="10">Belongs to the G-protein coupled receptor 1 family.</text>
</comment>
<dbReference type="RefSeq" id="XP_033793484.1">
    <property type="nucleotide sequence ID" value="XM_033937593.1"/>
</dbReference>
<feature type="transmembrane region" description="Helical" evidence="11">
    <location>
        <begin position="141"/>
        <end position="162"/>
    </location>
</feature>
<keyword evidence="4 11" id="KW-0552">Olfaction</keyword>
<evidence type="ECO:0000313" key="14">
    <source>
        <dbReference type="RefSeq" id="XP_033793484.1"/>
    </source>
</evidence>
<keyword evidence="7 11" id="KW-0472">Membrane</keyword>
<dbReference type="GO" id="GO:0005886">
    <property type="term" value="C:plasma membrane"/>
    <property type="evidence" value="ECO:0007669"/>
    <property type="project" value="UniProtKB-SubCell"/>
</dbReference>
<dbReference type="PRINTS" id="PR00245">
    <property type="entry name" value="OLFACTORYR"/>
</dbReference>